<evidence type="ECO:0000313" key="2">
    <source>
        <dbReference type="Proteomes" id="UP000094172"/>
    </source>
</evidence>
<evidence type="ECO:0008006" key="3">
    <source>
        <dbReference type="Google" id="ProtNLM"/>
    </source>
</evidence>
<protein>
    <recommendedName>
        <fullName evidence="3">HNH endonuclease 5 domain-containing protein</fullName>
    </recommendedName>
</protein>
<keyword evidence="2" id="KW-1185">Reference proteome</keyword>
<evidence type="ECO:0000313" key="1">
    <source>
        <dbReference type="EMBL" id="ODR97207.1"/>
    </source>
</evidence>
<gene>
    <name evidence="1" type="ORF">AUC70_13190</name>
</gene>
<dbReference type="AlphaFoldDB" id="A0A1E3VUK6"/>
<accession>A0A1E3VUK6</accession>
<comment type="caution">
    <text evidence="1">The sequence shown here is derived from an EMBL/GenBank/DDBJ whole genome shotgun (WGS) entry which is preliminary data.</text>
</comment>
<dbReference type="EMBL" id="LPWE01000002">
    <property type="protein sequence ID" value="ODR97207.1"/>
    <property type="molecule type" value="Genomic_DNA"/>
</dbReference>
<organism evidence="1 2">
    <name type="scientific">Methyloceanibacter stevinii</name>
    <dbReference type="NCBI Taxonomy" id="1774970"/>
    <lineage>
        <taxon>Bacteria</taxon>
        <taxon>Pseudomonadati</taxon>
        <taxon>Pseudomonadota</taxon>
        <taxon>Alphaproteobacteria</taxon>
        <taxon>Hyphomicrobiales</taxon>
        <taxon>Hyphomicrobiaceae</taxon>
        <taxon>Methyloceanibacter</taxon>
    </lineage>
</organism>
<sequence length="276" mass="31610">MQYAIEKRQKRSICNLCRLEADLTWDHVPPKGGTVIRPMEMQAMMTRLTAETGKTVISQNGVKFRTICKKCNEHLGAQYDATLNEFSRSVGLYLKSTLRLPMVLTHVTKPQRLLKAVLAHLVAAKVEIEDTTFDQLARTYALDPSAQLPDDIHVFYWVYPYDDLVVMRDFAMFVLSRSFDMPAVFQLMKCFPVAFLCSTASNYAGLNSLSAYRHCALDEEVEIPLRLFPVRERHWPETPDDRYNKVIFGGASAMRSVYAAPRRATRAMARRNERAF</sequence>
<dbReference type="RefSeq" id="WP_069443206.1">
    <property type="nucleotide sequence ID" value="NZ_LPWE01000002.1"/>
</dbReference>
<reference evidence="1 2" key="1">
    <citation type="journal article" date="2016" name="Environ. Microbiol.">
        <title>New Methyloceanibacter diversity from North Sea sediments includes methanotroph containing solely the soluble methane monooxygenase.</title>
        <authorList>
            <person name="Vekeman B."/>
            <person name="Kerckhof F.M."/>
            <person name="Cremers G."/>
            <person name="de Vos P."/>
            <person name="Vandamme P."/>
            <person name="Boon N."/>
            <person name="Op den Camp H.J."/>
            <person name="Heylen K."/>
        </authorList>
    </citation>
    <scope>NUCLEOTIDE SEQUENCE [LARGE SCALE GENOMIC DNA]</scope>
    <source>
        <strain evidence="1 2">R-67176</strain>
    </source>
</reference>
<dbReference type="Proteomes" id="UP000094172">
    <property type="component" value="Unassembled WGS sequence"/>
</dbReference>
<name>A0A1E3VUK6_9HYPH</name>
<proteinExistence type="predicted"/>